<gene>
    <name evidence="1" type="ORF">PsorP6_010943</name>
</gene>
<protein>
    <submittedName>
        <fullName evidence="1">Uncharacterized protein</fullName>
    </submittedName>
</protein>
<reference evidence="1 2" key="1">
    <citation type="journal article" date="2022" name="bioRxiv">
        <title>The genome of the oomycete Peronosclerospora sorghi, a cosmopolitan pathogen of maize and sorghum, is inflated with dispersed pseudogenes.</title>
        <authorList>
            <person name="Fletcher K."/>
            <person name="Martin F."/>
            <person name="Isakeit T."/>
            <person name="Cavanaugh K."/>
            <person name="Magill C."/>
            <person name="Michelmore R."/>
        </authorList>
    </citation>
    <scope>NUCLEOTIDE SEQUENCE [LARGE SCALE GENOMIC DNA]</scope>
    <source>
        <strain evidence="1">P6</strain>
    </source>
</reference>
<evidence type="ECO:0000313" key="1">
    <source>
        <dbReference type="EMBL" id="KAI9910827.1"/>
    </source>
</evidence>
<dbReference type="EMBL" id="CM047585">
    <property type="protein sequence ID" value="KAI9910827.1"/>
    <property type="molecule type" value="Genomic_DNA"/>
</dbReference>
<accession>A0ACC0VX85</accession>
<name>A0ACC0VX85_9STRA</name>
<organism evidence="1 2">
    <name type="scientific">Peronosclerospora sorghi</name>
    <dbReference type="NCBI Taxonomy" id="230839"/>
    <lineage>
        <taxon>Eukaryota</taxon>
        <taxon>Sar</taxon>
        <taxon>Stramenopiles</taxon>
        <taxon>Oomycota</taxon>
        <taxon>Peronosporomycetes</taxon>
        <taxon>Peronosporales</taxon>
        <taxon>Peronosporaceae</taxon>
        <taxon>Peronosclerospora</taxon>
    </lineage>
</organism>
<proteinExistence type="predicted"/>
<evidence type="ECO:0000313" key="2">
    <source>
        <dbReference type="Proteomes" id="UP001163321"/>
    </source>
</evidence>
<dbReference type="Proteomes" id="UP001163321">
    <property type="component" value="Chromosome 6"/>
</dbReference>
<comment type="caution">
    <text evidence="1">The sequence shown here is derived from an EMBL/GenBank/DDBJ whole genome shotgun (WGS) entry which is preliminary data.</text>
</comment>
<sequence length="140" mass="16288">MVTFLLIALAILTSVRMEEDVTIDVDGDLVIKEEETPEDSAEAVPEQEIEPPLPSGAIKKIHLKCPQVRDSAMEYYKMSDRCREEVARRIRRYLARLYKEGKGETEKKKAKDKIPEKTNVEVEESRSMRVLSVRRLRRKR</sequence>
<keyword evidence="2" id="KW-1185">Reference proteome</keyword>